<protein>
    <submittedName>
        <fullName evidence="10">Peptidoglycan-binding (PGRP) domain of peptidoglycan hydrolases-containing protein</fullName>
    </submittedName>
</protein>
<dbReference type="PANTHER" id="PTHR30582">
    <property type="entry name" value="L,D-TRANSPEPTIDASE"/>
    <property type="match status" value="1"/>
</dbReference>
<feature type="compositionally biased region" description="Pro residues" evidence="7">
    <location>
        <begin position="97"/>
        <end position="108"/>
    </location>
</feature>
<dbReference type="RefSeq" id="WP_091279206.1">
    <property type="nucleotide sequence ID" value="NZ_FAOZ01000013.1"/>
</dbReference>
<keyword evidence="3 6" id="KW-0133">Cell shape</keyword>
<dbReference type="GO" id="GO:0071972">
    <property type="term" value="F:peptidoglycan L,D-transpeptidase activity"/>
    <property type="evidence" value="ECO:0007669"/>
    <property type="project" value="TreeGrafter"/>
</dbReference>
<dbReference type="Gene3D" id="2.40.440.10">
    <property type="entry name" value="L,D-transpeptidase catalytic domain-like"/>
    <property type="match status" value="1"/>
</dbReference>
<evidence type="ECO:0000313" key="11">
    <source>
        <dbReference type="Proteomes" id="UP000198802"/>
    </source>
</evidence>
<feature type="active site" description="Nucleophile" evidence="6">
    <location>
        <position position="277"/>
    </location>
</feature>
<proteinExistence type="predicted"/>
<accession>A0A0S4QPF8</accession>
<dbReference type="InterPro" id="IPR005490">
    <property type="entry name" value="LD_TPept_cat_dom"/>
</dbReference>
<feature type="signal peptide" evidence="8">
    <location>
        <begin position="1"/>
        <end position="24"/>
    </location>
</feature>
<evidence type="ECO:0000256" key="4">
    <source>
        <dbReference type="ARBA" id="ARBA00022984"/>
    </source>
</evidence>
<gene>
    <name evidence="10" type="ORF">Ga0074812_11355</name>
</gene>
<dbReference type="Gene3D" id="1.10.101.10">
    <property type="entry name" value="PGBD-like superfamily/PGBD"/>
    <property type="match status" value="1"/>
</dbReference>
<dbReference type="InterPro" id="IPR050979">
    <property type="entry name" value="LD-transpeptidase"/>
</dbReference>
<evidence type="ECO:0000256" key="5">
    <source>
        <dbReference type="ARBA" id="ARBA00023316"/>
    </source>
</evidence>
<evidence type="ECO:0000256" key="6">
    <source>
        <dbReference type="PROSITE-ProRule" id="PRU01373"/>
    </source>
</evidence>
<feature type="active site" description="Proton donor/acceptor" evidence="6">
    <location>
        <position position="263"/>
    </location>
</feature>
<dbReference type="SUPFAM" id="SSF141523">
    <property type="entry name" value="L,D-transpeptidase catalytic domain-like"/>
    <property type="match status" value="1"/>
</dbReference>
<keyword evidence="5 6" id="KW-0961">Cell wall biogenesis/degradation</keyword>
<dbReference type="InterPro" id="IPR038063">
    <property type="entry name" value="Transpep_catalytic_dom"/>
</dbReference>
<dbReference type="EMBL" id="FAOZ01000013">
    <property type="protein sequence ID" value="CUU57557.1"/>
    <property type="molecule type" value="Genomic_DNA"/>
</dbReference>
<feature type="chain" id="PRO_5039331110" evidence="8">
    <location>
        <begin position="25"/>
        <end position="303"/>
    </location>
</feature>
<dbReference type="PROSITE" id="PS51257">
    <property type="entry name" value="PROKAR_LIPOPROTEIN"/>
    <property type="match status" value="1"/>
</dbReference>
<sequence length="303" mass="30786">MCRSRVTRSLIVLPALVGMALVGACGSDSPAATGPAPSPSAPVSTTTAPAPATPSGLSGPASPAGTPSASATAGATPTASPAPTASPTATSAGTTPSPAPTPTGPPILRPGATGPEILELQRQLMAAGYWLGTPDGTFGLLTQQAVLAVQKTAGIGLDGLVGPATRAAIARGTRPDARSTQGFVLEVDKGRQLLKIVRDGHVETTLNTSTGTEQIYYHDGVQYLADTPPGTWRMFRQVNGVDHGSLGDLYRPKYFHADGIAIHGYASVPARAASHGCVRVTNAAMDWLWSSGNAEIGTTVLVY</sequence>
<dbReference type="Proteomes" id="UP000198802">
    <property type="component" value="Unassembled WGS sequence"/>
</dbReference>
<dbReference type="GO" id="GO:0008360">
    <property type="term" value="P:regulation of cell shape"/>
    <property type="evidence" value="ECO:0007669"/>
    <property type="project" value="UniProtKB-UniRule"/>
</dbReference>
<dbReference type="Pfam" id="PF01471">
    <property type="entry name" value="PG_binding_1"/>
    <property type="match status" value="1"/>
</dbReference>
<keyword evidence="4 6" id="KW-0573">Peptidoglycan synthesis</keyword>
<dbReference type="GO" id="GO:0005576">
    <property type="term" value="C:extracellular region"/>
    <property type="evidence" value="ECO:0007669"/>
    <property type="project" value="TreeGrafter"/>
</dbReference>
<keyword evidence="10" id="KW-0378">Hydrolase</keyword>
<dbReference type="GO" id="GO:0016740">
    <property type="term" value="F:transferase activity"/>
    <property type="evidence" value="ECO:0007669"/>
    <property type="project" value="UniProtKB-KW"/>
</dbReference>
<dbReference type="PROSITE" id="PS52029">
    <property type="entry name" value="LD_TPASE"/>
    <property type="match status" value="1"/>
</dbReference>
<feature type="domain" description="L,D-TPase catalytic" evidence="9">
    <location>
        <begin position="183"/>
        <end position="303"/>
    </location>
</feature>
<dbReference type="InterPro" id="IPR002477">
    <property type="entry name" value="Peptidoglycan-bd-like"/>
</dbReference>
<evidence type="ECO:0000256" key="3">
    <source>
        <dbReference type="ARBA" id="ARBA00022960"/>
    </source>
</evidence>
<dbReference type="GO" id="GO:0071555">
    <property type="term" value="P:cell wall organization"/>
    <property type="evidence" value="ECO:0007669"/>
    <property type="project" value="UniProtKB-UniRule"/>
</dbReference>
<keyword evidence="8" id="KW-0732">Signal</keyword>
<dbReference type="AlphaFoldDB" id="A0A0S4QPF8"/>
<reference evidence="11" key="1">
    <citation type="submission" date="2015-11" db="EMBL/GenBank/DDBJ databases">
        <authorList>
            <person name="Varghese N."/>
        </authorList>
    </citation>
    <scope>NUCLEOTIDE SEQUENCE [LARGE SCALE GENOMIC DNA]</scope>
    <source>
        <strain evidence="11">DSM 45899</strain>
    </source>
</reference>
<dbReference type="InterPro" id="IPR036366">
    <property type="entry name" value="PGBDSf"/>
</dbReference>
<organism evidence="10 11">
    <name type="scientific">Parafrankia irregularis</name>
    <dbReference type="NCBI Taxonomy" id="795642"/>
    <lineage>
        <taxon>Bacteria</taxon>
        <taxon>Bacillati</taxon>
        <taxon>Actinomycetota</taxon>
        <taxon>Actinomycetes</taxon>
        <taxon>Frankiales</taxon>
        <taxon>Frankiaceae</taxon>
        <taxon>Parafrankia</taxon>
    </lineage>
</organism>
<comment type="pathway">
    <text evidence="1 6">Cell wall biogenesis; peptidoglycan biosynthesis.</text>
</comment>
<evidence type="ECO:0000256" key="2">
    <source>
        <dbReference type="ARBA" id="ARBA00022679"/>
    </source>
</evidence>
<evidence type="ECO:0000256" key="1">
    <source>
        <dbReference type="ARBA" id="ARBA00004752"/>
    </source>
</evidence>
<evidence type="ECO:0000256" key="7">
    <source>
        <dbReference type="SAM" id="MobiDB-lite"/>
    </source>
</evidence>
<keyword evidence="11" id="KW-1185">Reference proteome</keyword>
<feature type="compositionally biased region" description="Low complexity" evidence="7">
    <location>
        <begin position="29"/>
        <end position="96"/>
    </location>
</feature>
<dbReference type="Pfam" id="PF03734">
    <property type="entry name" value="YkuD"/>
    <property type="match status" value="1"/>
</dbReference>
<dbReference type="GO" id="GO:0018104">
    <property type="term" value="P:peptidoglycan-protein cross-linking"/>
    <property type="evidence" value="ECO:0007669"/>
    <property type="project" value="TreeGrafter"/>
</dbReference>
<feature type="region of interest" description="Disordered" evidence="7">
    <location>
        <begin position="28"/>
        <end position="113"/>
    </location>
</feature>
<evidence type="ECO:0000259" key="9">
    <source>
        <dbReference type="PROSITE" id="PS52029"/>
    </source>
</evidence>
<keyword evidence="2" id="KW-0808">Transferase</keyword>
<dbReference type="SUPFAM" id="SSF47090">
    <property type="entry name" value="PGBD-like"/>
    <property type="match status" value="1"/>
</dbReference>
<name>A0A0S4QPF8_9ACTN</name>
<dbReference type="InterPro" id="IPR036365">
    <property type="entry name" value="PGBD-like_sf"/>
</dbReference>
<dbReference type="PANTHER" id="PTHR30582:SF2">
    <property type="entry name" value="L,D-TRANSPEPTIDASE YCIB-RELATED"/>
    <property type="match status" value="1"/>
</dbReference>
<evidence type="ECO:0000256" key="8">
    <source>
        <dbReference type="SAM" id="SignalP"/>
    </source>
</evidence>
<evidence type="ECO:0000313" key="10">
    <source>
        <dbReference type="EMBL" id="CUU57557.1"/>
    </source>
</evidence>
<dbReference type="UniPathway" id="UPA00219"/>
<dbReference type="CDD" id="cd16913">
    <property type="entry name" value="YkuD_like"/>
    <property type="match status" value="1"/>
</dbReference>